<evidence type="ECO:0000256" key="9">
    <source>
        <dbReference type="ARBA" id="ARBA00023125"/>
    </source>
</evidence>
<feature type="domain" description="Helicase ATP-binding" evidence="13">
    <location>
        <begin position="204"/>
        <end position="370"/>
    </location>
</feature>
<keyword evidence="7 12" id="KW-0862">Zinc</keyword>
<dbReference type="CDD" id="cd18804">
    <property type="entry name" value="SF2_C_priA"/>
    <property type="match status" value="1"/>
</dbReference>
<keyword evidence="2 12" id="KW-0235">DNA replication</keyword>
<evidence type="ECO:0000256" key="4">
    <source>
        <dbReference type="ARBA" id="ARBA00022741"/>
    </source>
</evidence>
<dbReference type="FunFam" id="3.40.1440.60:FF:000001">
    <property type="entry name" value="Primosomal protein N"/>
    <property type="match status" value="1"/>
</dbReference>
<evidence type="ECO:0000256" key="3">
    <source>
        <dbReference type="ARBA" id="ARBA00022723"/>
    </source>
</evidence>
<accession>A0A1H7QVU1</accession>
<dbReference type="PROSITE" id="PS51192">
    <property type="entry name" value="HELICASE_ATP_BIND_1"/>
    <property type="match status" value="1"/>
</dbReference>
<evidence type="ECO:0000313" key="15">
    <source>
        <dbReference type="EMBL" id="SEL52033.1"/>
    </source>
</evidence>
<dbReference type="CDD" id="cd17929">
    <property type="entry name" value="DEXHc_priA"/>
    <property type="match status" value="1"/>
</dbReference>
<dbReference type="Proteomes" id="UP000199256">
    <property type="component" value="Unassembled WGS sequence"/>
</dbReference>
<keyword evidence="5 12" id="KW-0378">Hydrolase</keyword>
<dbReference type="GO" id="GO:0043138">
    <property type="term" value="F:3'-5' DNA helicase activity"/>
    <property type="evidence" value="ECO:0007669"/>
    <property type="project" value="UniProtKB-EC"/>
</dbReference>
<evidence type="ECO:0000256" key="5">
    <source>
        <dbReference type="ARBA" id="ARBA00022801"/>
    </source>
</evidence>
<evidence type="ECO:0000259" key="14">
    <source>
        <dbReference type="PROSITE" id="PS51194"/>
    </source>
</evidence>
<dbReference type="InterPro" id="IPR001650">
    <property type="entry name" value="Helicase_C-like"/>
</dbReference>
<dbReference type="InterPro" id="IPR011545">
    <property type="entry name" value="DEAD/DEAH_box_helicase_dom"/>
</dbReference>
<keyword evidence="9 12" id="KW-0238">DNA-binding</keyword>
<feature type="binding site" evidence="12">
    <location>
        <position position="438"/>
    </location>
    <ligand>
        <name>Zn(2+)</name>
        <dbReference type="ChEBI" id="CHEBI:29105"/>
        <label>2</label>
    </ligand>
</feature>
<dbReference type="GO" id="GO:0005524">
    <property type="term" value="F:ATP binding"/>
    <property type="evidence" value="ECO:0007669"/>
    <property type="project" value="UniProtKB-UniRule"/>
</dbReference>
<evidence type="ECO:0000256" key="10">
    <source>
        <dbReference type="ARBA" id="ARBA00023235"/>
    </source>
</evidence>
<organism evidence="15 16">
    <name type="scientific">Ectothiorhodospira marina</name>
    <dbReference type="NCBI Taxonomy" id="1396821"/>
    <lineage>
        <taxon>Bacteria</taxon>
        <taxon>Pseudomonadati</taxon>
        <taxon>Pseudomonadota</taxon>
        <taxon>Gammaproteobacteria</taxon>
        <taxon>Chromatiales</taxon>
        <taxon>Ectothiorhodospiraceae</taxon>
        <taxon>Ectothiorhodospira</taxon>
    </lineage>
</organism>
<protein>
    <recommendedName>
        <fullName evidence="12">Replication restart protein PriA</fullName>
    </recommendedName>
    <alternativeName>
        <fullName evidence="12">ATP-dependent DNA helicase PriA</fullName>
        <ecNumber evidence="12">5.6.2.4</ecNumber>
    </alternativeName>
    <alternativeName>
        <fullName evidence="12">DNA 3'-5' helicase PriA</fullName>
    </alternativeName>
</protein>
<dbReference type="Pfam" id="PF18074">
    <property type="entry name" value="PriA_C"/>
    <property type="match status" value="1"/>
</dbReference>
<dbReference type="GO" id="GO:0008270">
    <property type="term" value="F:zinc ion binding"/>
    <property type="evidence" value="ECO:0007669"/>
    <property type="project" value="UniProtKB-UniRule"/>
</dbReference>
<feature type="binding site" evidence="12">
    <location>
        <position position="469"/>
    </location>
    <ligand>
        <name>Zn(2+)</name>
        <dbReference type="ChEBI" id="CHEBI:29105"/>
        <label>1</label>
    </ligand>
</feature>
<dbReference type="Pfam" id="PF00270">
    <property type="entry name" value="DEAD"/>
    <property type="match status" value="1"/>
</dbReference>
<dbReference type="GO" id="GO:0016887">
    <property type="term" value="F:ATP hydrolysis activity"/>
    <property type="evidence" value="ECO:0007669"/>
    <property type="project" value="RHEA"/>
</dbReference>
<feature type="binding site" evidence="12">
    <location>
        <position position="429"/>
    </location>
    <ligand>
        <name>Zn(2+)</name>
        <dbReference type="ChEBI" id="CHEBI:29105"/>
        <label>1</label>
    </ligand>
</feature>
<dbReference type="SMART" id="SM00487">
    <property type="entry name" value="DEXDc"/>
    <property type="match status" value="1"/>
</dbReference>
<dbReference type="PANTHER" id="PTHR30580">
    <property type="entry name" value="PRIMOSOMAL PROTEIN N"/>
    <property type="match status" value="1"/>
</dbReference>
<dbReference type="InterPro" id="IPR041222">
    <property type="entry name" value="PriA_3primeBD"/>
</dbReference>
<feature type="binding site" evidence="12">
    <location>
        <position position="432"/>
    </location>
    <ligand>
        <name>Zn(2+)</name>
        <dbReference type="ChEBI" id="CHEBI:29105"/>
        <label>1</label>
    </ligand>
</feature>
<dbReference type="PANTHER" id="PTHR30580:SF0">
    <property type="entry name" value="PRIMOSOMAL PROTEIN N"/>
    <property type="match status" value="1"/>
</dbReference>
<dbReference type="EMBL" id="FOAA01000019">
    <property type="protein sequence ID" value="SEL52033.1"/>
    <property type="molecule type" value="Genomic_DNA"/>
</dbReference>
<feature type="binding site" evidence="12">
    <location>
        <position position="459"/>
    </location>
    <ligand>
        <name>Zn(2+)</name>
        <dbReference type="ChEBI" id="CHEBI:29105"/>
        <label>2</label>
    </ligand>
</feature>
<name>A0A1H7QVU1_9GAMM</name>
<evidence type="ECO:0000256" key="1">
    <source>
        <dbReference type="ARBA" id="ARBA00022515"/>
    </source>
</evidence>
<comment type="function">
    <text evidence="12">Initiates the restart of stalled replication forks, which reloads the replicative helicase on sites other than the origin of replication. Recognizes and binds to abandoned replication forks and remodels them to uncover a helicase loading site. Promotes assembly of the primosome at these replication forks.</text>
</comment>
<reference evidence="16" key="1">
    <citation type="submission" date="2016-10" db="EMBL/GenBank/DDBJ databases">
        <authorList>
            <person name="Varghese N."/>
            <person name="Submissions S."/>
        </authorList>
    </citation>
    <scope>NUCLEOTIDE SEQUENCE [LARGE SCALE GENOMIC DNA]</scope>
    <source>
        <strain evidence="16">DSM 241</strain>
    </source>
</reference>
<dbReference type="Gene3D" id="3.40.1440.60">
    <property type="entry name" value="PriA, 3(prime) DNA-binding domain"/>
    <property type="match status" value="1"/>
</dbReference>
<dbReference type="InterPro" id="IPR005259">
    <property type="entry name" value="PriA"/>
</dbReference>
<keyword evidence="8 12" id="KW-0067">ATP-binding</keyword>
<evidence type="ECO:0000256" key="2">
    <source>
        <dbReference type="ARBA" id="ARBA00022705"/>
    </source>
</evidence>
<dbReference type="NCBIfam" id="NF004067">
    <property type="entry name" value="PRK05580.1-4"/>
    <property type="match status" value="1"/>
</dbReference>
<comment type="catalytic activity">
    <reaction evidence="12">
        <text>Couples ATP hydrolysis with the unwinding of duplex DNA by translocating in the 3'-5' direction.</text>
        <dbReference type="EC" id="5.6.2.4"/>
    </reaction>
</comment>
<dbReference type="NCBIfam" id="NF004065">
    <property type="entry name" value="PRK05580.1-1"/>
    <property type="match status" value="1"/>
</dbReference>
<feature type="binding site" evidence="12">
    <location>
        <position position="441"/>
    </location>
    <ligand>
        <name>Zn(2+)</name>
        <dbReference type="ChEBI" id="CHEBI:29105"/>
        <label>2</label>
    </ligand>
</feature>
<dbReference type="SMART" id="SM00490">
    <property type="entry name" value="HELICc"/>
    <property type="match status" value="1"/>
</dbReference>
<evidence type="ECO:0000256" key="6">
    <source>
        <dbReference type="ARBA" id="ARBA00022806"/>
    </source>
</evidence>
<dbReference type="GO" id="GO:0003677">
    <property type="term" value="F:DNA binding"/>
    <property type="evidence" value="ECO:0007669"/>
    <property type="project" value="UniProtKB-UniRule"/>
</dbReference>
<keyword evidence="6 12" id="KW-0347">Helicase</keyword>
<evidence type="ECO:0000259" key="13">
    <source>
        <dbReference type="PROSITE" id="PS51192"/>
    </source>
</evidence>
<dbReference type="AlphaFoldDB" id="A0A1H7QVU1"/>
<dbReference type="FunFam" id="3.40.50.300:FF:000489">
    <property type="entry name" value="Primosome assembly protein PriA"/>
    <property type="match status" value="1"/>
</dbReference>
<sequence>MPTPLHGHFDYLPPAQGPLPPVGARVRVPFGRRRIVGLVVGHGQGSALPNARLKRIEAVLDETPLLDAPLLNLLRWAADYYHHPLGEVISAALPQTLRQGKLAIARGIERYHVTESGRTIAPDGLTRAPRQASVLRRLQANPEGITLEQLREGQDTDPRAALRALIDKGLVERHHRPCLEPPRDERPDAPALNAAQQAAISSITESLGGFTCHLLEGVTGSGKTEVYLHAIEQVLERGLQSLVLVPEIALTPQLLERFRQRLATPIAVLHSSLSDGERHCAWLSARSGEAGVIIGTRSAVFAPWARPGLIIVDEEHDASLKQQEGFRYHARDLAVMRGHREAVPVVLGSATPSLESLGNVERGQYRRIELPARAGGAVAPRLKVLDVRQQFMDEGLSTALLDAMQRHLDADGQVLLFLNRRGFSPALICHDCGWVADCHRCDARMTWHACARLLRCHHCGHETGLPARCPSCGSPLAPRGQGTERIEQALHKHFPQYPAIRIDRDSTRRKGSLESALAGVREGRYRILVGTQMLAKGHDFPNVTLAAILDADQGLFSVDFRAVERLAQTIIQVAGRSGRALRAGEVLIQTHQPDHPLLSSLLGGGYRAFARTALAERREATLPPYASLALLRAEAVDAQTPLAFLEQARDHLQTLSLPGIHPWGPAPAPMERRAGRYRAHLLLHAPRRQDLQRALGPWLTELARLPGARQVRWSIDVDPADLT</sequence>
<dbReference type="InterPro" id="IPR027417">
    <property type="entry name" value="P-loop_NTPase"/>
</dbReference>
<feature type="binding site" evidence="12">
    <location>
        <position position="472"/>
    </location>
    <ligand>
        <name>Zn(2+)</name>
        <dbReference type="ChEBI" id="CHEBI:29105"/>
        <label>1</label>
    </ligand>
</feature>
<dbReference type="InterPro" id="IPR040498">
    <property type="entry name" value="PriA_CRR"/>
</dbReference>
<comment type="similarity">
    <text evidence="12">Belongs to the helicase family. PriA subfamily.</text>
</comment>
<evidence type="ECO:0000256" key="8">
    <source>
        <dbReference type="ARBA" id="ARBA00022840"/>
    </source>
</evidence>
<dbReference type="STRING" id="1396821.SAMN05444515_11941"/>
<dbReference type="GO" id="GO:0006270">
    <property type="term" value="P:DNA replication initiation"/>
    <property type="evidence" value="ECO:0007669"/>
    <property type="project" value="TreeGrafter"/>
</dbReference>
<keyword evidence="10 12" id="KW-0413">Isomerase</keyword>
<dbReference type="GO" id="GO:1990077">
    <property type="term" value="C:primosome complex"/>
    <property type="evidence" value="ECO:0007669"/>
    <property type="project" value="UniProtKB-UniRule"/>
</dbReference>
<dbReference type="PROSITE" id="PS51194">
    <property type="entry name" value="HELICASE_CTER"/>
    <property type="match status" value="1"/>
</dbReference>
<dbReference type="Gene3D" id="3.40.50.300">
    <property type="entry name" value="P-loop containing nucleotide triphosphate hydrolases"/>
    <property type="match status" value="2"/>
</dbReference>
<keyword evidence="4 12" id="KW-0547">Nucleotide-binding</keyword>
<comment type="cofactor">
    <cofactor evidence="12">
        <name>Zn(2+)</name>
        <dbReference type="ChEBI" id="CHEBI:29105"/>
    </cofactor>
    <text evidence="12">Binds 2 zinc ions per subunit.</text>
</comment>
<feature type="domain" description="Helicase C-terminal" evidence="14">
    <location>
        <begin position="464"/>
        <end position="629"/>
    </location>
</feature>
<feature type="binding site" evidence="12">
    <location>
        <position position="456"/>
    </location>
    <ligand>
        <name>Zn(2+)</name>
        <dbReference type="ChEBI" id="CHEBI:29105"/>
        <label>2</label>
    </ligand>
</feature>
<dbReference type="GO" id="GO:0006302">
    <property type="term" value="P:double-strand break repair"/>
    <property type="evidence" value="ECO:0007669"/>
    <property type="project" value="InterPro"/>
</dbReference>
<comment type="catalytic activity">
    <reaction evidence="11 12">
        <text>ATP + H2O = ADP + phosphate + H(+)</text>
        <dbReference type="Rhea" id="RHEA:13065"/>
        <dbReference type="ChEBI" id="CHEBI:15377"/>
        <dbReference type="ChEBI" id="CHEBI:15378"/>
        <dbReference type="ChEBI" id="CHEBI:30616"/>
        <dbReference type="ChEBI" id="CHEBI:43474"/>
        <dbReference type="ChEBI" id="CHEBI:456216"/>
        <dbReference type="EC" id="5.6.2.4"/>
    </reaction>
</comment>
<dbReference type="GO" id="GO:0006269">
    <property type="term" value="P:DNA replication, synthesis of primer"/>
    <property type="evidence" value="ECO:0007669"/>
    <property type="project" value="UniProtKB-KW"/>
</dbReference>
<evidence type="ECO:0000256" key="11">
    <source>
        <dbReference type="ARBA" id="ARBA00048988"/>
    </source>
</evidence>
<dbReference type="NCBIfam" id="TIGR00595">
    <property type="entry name" value="priA"/>
    <property type="match status" value="1"/>
</dbReference>
<keyword evidence="3 12" id="KW-0479">Metal-binding</keyword>
<dbReference type="InterPro" id="IPR014001">
    <property type="entry name" value="Helicase_ATP-bd"/>
</dbReference>
<dbReference type="EC" id="5.6.2.4" evidence="12"/>
<dbReference type="Pfam" id="PF00271">
    <property type="entry name" value="Helicase_C"/>
    <property type="match status" value="1"/>
</dbReference>
<gene>
    <name evidence="12" type="primary">priA</name>
    <name evidence="15" type="ORF">SAMN05444515_11941</name>
</gene>
<dbReference type="SUPFAM" id="SSF52540">
    <property type="entry name" value="P-loop containing nucleoside triphosphate hydrolases"/>
    <property type="match status" value="1"/>
</dbReference>
<dbReference type="GO" id="GO:0006310">
    <property type="term" value="P:DNA recombination"/>
    <property type="evidence" value="ECO:0007669"/>
    <property type="project" value="InterPro"/>
</dbReference>
<dbReference type="Pfam" id="PF18319">
    <property type="entry name" value="Zn_ribbon_PriA"/>
    <property type="match status" value="1"/>
</dbReference>
<evidence type="ECO:0000256" key="7">
    <source>
        <dbReference type="ARBA" id="ARBA00022833"/>
    </source>
</evidence>
<keyword evidence="1 12" id="KW-0639">Primosome</keyword>
<proteinExistence type="inferred from homology"/>
<evidence type="ECO:0000313" key="16">
    <source>
        <dbReference type="Proteomes" id="UP000199256"/>
    </source>
</evidence>
<dbReference type="InterPro" id="IPR041236">
    <property type="entry name" value="PriA_C"/>
</dbReference>
<evidence type="ECO:0000256" key="12">
    <source>
        <dbReference type="HAMAP-Rule" id="MF_00983"/>
    </source>
</evidence>
<dbReference type="HAMAP" id="MF_00983">
    <property type="entry name" value="PriA"/>
    <property type="match status" value="1"/>
</dbReference>
<comment type="subunit">
    <text evidence="12">Component of the replication restart primosome.</text>
</comment>
<dbReference type="Pfam" id="PF17764">
    <property type="entry name" value="PriA_3primeBD"/>
    <property type="match status" value="1"/>
</dbReference>
<keyword evidence="16" id="KW-1185">Reference proteome</keyword>
<dbReference type="InterPro" id="IPR042115">
    <property type="entry name" value="PriA_3primeBD_sf"/>
</dbReference>